<organism evidence="2 3">
    <name type="scientific">Serpentinicella alkaliphila</name>
    <dbReference type="NCBI Taxonomy" id="1734049"/>
    <lineage>
        <taxon>Bacteria</taxon>
        <taxon>Bacillati</taxon>
        <taxon>Bacillota</taxon>
        <taxon>Clostridia</taxon>
        <taxon>Peptostreptococcales</taxon>
        <taxon>Natronincolaceae</taxon>
        <taxon>Serpentinicella</taxon>
    </lineage>
</organism>
<accession>A0A4R2T7E2</accession>
<keyword evidence="1" id="KW-0479">Metal-binding</keyword>
<dbReference type="AlphaFoldDB" id="A0A4R2T7E2"/>
<dbReference type="InterPro" id="IPR004155">
    <property type="entry name" value="PBS_lyase_HEAT"/>
</dbReference>
<dbReference type="GO" id="GO:0051539">
    <property type="term" value="F:4 iron, 4 sulfur cluster binding"/>
    <property type="evidence" value="ECO:0007669"/>
    <property type="project" value="UniProtKB-KW"/>
</dbReference>
<dbReference type="InterPro" id="IPR004453">
    <property type="entry name" value="QueG"/>
</dbReference>
<sequence>MEIREVNGGRIHGCDVCQEVCPRKKKFLQTATKGDSFLDLLANELDLEKLLLMEDTYYEKIVHPIMYNYIKSKKVFQRNAAIALGNSQDEKHVLALTTALNTCDPMVREYAAWALGNIGGEMAKAKLEKELEHEQTDIVKEAINTALAKFQ</sequence>
<dbReference type="SMART" id="SM00567">
    <property type="entry name" value="EZ_HEAT"/>
    <property type="match status" value="2"/>
</dbReference>
<dbReference type="EMBL" id="SLYC01000037">
    <property type="protein sequence ID" value="TCP99069.1"/>
    <property type="molecule type" value="Genomic_DNA"/>
</dbReference>
<dbReference type="InterPro" id="IPR016024">
    <property type="entry name" value="ARM-type_fold"/>
</dbReference>
<comment type="caution">
    <text evidence="2">The sequence shown here is derived from an EMBL/GenBank/DDBJ whole genome shotgun (WGS) entry which is preliminary data.</text>
</comment>
<keyword evidence="1" id="KW-0004">4Fe-4S</keyword>
<reference evidence="2 3" key="1">
    <citation type="submission" date="2019-03" db="EMBL/GenBank/DDBJ databases">
        <title>Genomic Encyclopedia of Type Strains, Phase IV (KMG-IV): sequencing the most valuable type-strain genomes for metagenomic binning, comparative biology and taxonomic classification.</title>
        <authorList>
            <person name="Goeker M."/>
        </authorList>
    </citation>
    <scope>NUCLEOTIDE SEQUENCE [LARGE SCALE GENOMIC DNA]</scope>
    <source>
        <strain evidence="2 3">DSM 100013</strain>
    </source>
</reference>
<dbReference type="InterPro" id="IPR011989">
    <property type="entry name" value="ARM-like"/>
</dbReference>
<evidence type="ECO:0000313" key="3">
    <source>
        <dbReference type="Proteomes" id="UP000295504"/>
    </source>
</evidence>
<dbReference type="Gene3D" id="1.25.10.10">
    <property type="entry name" value="Leucine-rich Repeat Variant"/>
    <property type="match status" value="1"/>
</dbReference>
<dbReference type="SUPFAM" id="SSF48371">
    <property type="entry name" value="ARM repeat"/>
    <property type="match status" value="1"/>
</dbReference>
<name>A0A4R2T7E2_9FIRM</name>
<keyword evidence="1" id="KW-0408">Iron</keyword>
<evidence type="ECO:0000313" key="2">
    <source>
        <dbReference type="EMBL" id="TCP99069.1"/>
    </source>
</evidence>
<dbReference type="PANTHER" id="PTHR30002:SF4">
    <property type="entry name" value="EPOXYQUEUOSINE REDUCTASE"/>
    <property type="match status" value="1"/>
</dbReference>
<evidence type="ECO:0000256" key="1">
    <source>
        <dbReference type="ARBA" id="ARBA00022485"/>
    </source>
</evidence>
<dbReference type="GO" id="GO:0052693">
    <property type="term" value="F:epoxyqueuosine reductase activity"/>
    <property type="evidence" value="ECO:0007669"/>
    <property type="project" value="TreeGrafter"/>
</dbReference>
<keyword evidence="3" id="KW-1185">Reference proteome</keyword>
<dbReference type="Pfam" id="PF13646">
    <property type="entry name" value="HEAT_2"/>
    <property type="match status" value="1"/>
</dbReference>
<proteinExistence type="predicted"/>
<dbReference type="GO" id="GO:0008616">
    <property type="term" value="P:tRNA queuosine(34) biosynthetic process"/>
    <property type="evidence" value="ECO:0007669"/>
    <property type="project" value="InterPro"/>
</dbReference>
<keyword evidence="1" id="KW-0411">Iron-sulfur</keyword>
<dbReference type="PANTHER" id="PTHR30002">
    <property type="entry name" value="EPOXYQUEUOSINE REDUCTASE"/>
    <property type="match status" value="1"/>
</dbReference>
<protein>
    <submittedName>
        <fullName evidence="2">HEAT repeat protein</fullName>
    </submittedName>
</protein>
<dbReference type="OrthoDB" id="9784571at2"/>
<gene>
    <name evidence="2" type="ORF">EDD79_103732</name>
</gene>
<dbReference type="Proteomes" id="UP000295504">
    <property type="component" value="Unassembled WGS sequence"/>
</dbReference>